<dbReference type="OrthoDB" id="5916678at2759"/>
<protein>
    <submittedName>
        <fullName evidence="1">Uncharacterized protein</fullName>
    </submittedName>
</protein>
<keyword evidence="2" id="KW-1185">Reference proteome</keyword>
<dbReference type="Proteomes" id="UP000054783">
    <property type="component" value="Unassembled WGS sequence"/>
</dbReference>
<evidence type="ECO:0000313" key="2">
    <source>
        <dbReference type="Proteomes" id="UP000054783"/>
    </source>
</evidence>
<sequence length="163" mass="17651">MKFRQIASVGSKACVGGRLRIVVERAQFHRSSGLLGKTFTFPVVAVVEMKIFTVHRPKSVSTKRDACSKIQIKKTTTPSSGGKFSRSNSIFSSVAQFKTLASSSRKCFDGKASSSSSSSSSFCTSARGMRRNLQRQCRPASASLNPACILSPVLEMLLLRIGH</sequence>
<dbReference type="AlphaFoldDB" id="A0A0V0ZX89"/>
<dbReference type="EMBL" id="JYDQ01000071">
    <property type="protein sequence ID" value="KRY16892.1"/>
    <property type="molecule type" value="Genomic_DNA"/>
</dbReference>
<reference evidence="1 2" key="1">
    <citation type="submission" date="2015-01" db="EMBL/GenBank/DDBJ databases">
        <title>Evolution of Trichinella species and genotypes.</title>
        <authorList>
            <person name="Korhonen P.K."/>
            <person name="Edoardo P."/>
            <person name="Giuseppe L.R."/>
            <person name="Gasser R.B."/>
        </authorList>
    </citation>
    <scope>NUCLEOTIDE SEQUENCE [LARGE SCALE GENOMIC DNA]</scope>
    <source>
        <strain evidence="1">ISS2496</strain>
    </source>
</reference>
<accession>A0A0V0ZX89</accession>
<proteinExistence type="predicted"/>
<organism evidence="1 2">
    <name type="scientific">Trichinella patagoniensis</name>
    <dbReference type="NCBI Taxonomy" id="990121"/>
    <lineage>
        <taxon>Eukaryota</taxon>
        <taxon>Metazoa</taxon>
        <taxon>Ecdysozoa</taxon>
        <taxon>Nematoda</taxon>
        <taxon>Enoplea</taxon>
        <taxon>Dorylaimia</taxon>
        <taxon>Trichinellida</taxon>
        <taxon>Trichinellidae</taxon>
        <taxon>Trichinella</taxon>
    </lineage>
</organism>
<name>A0A0V0ZX89_9BILA</name>
<gene>
    <name evidence="1" type="ORF">T12_12985</name>
</gene>
<evidence type="ECO:0000313" key="1">
    <source>
        <dbReference type="EMBL" id="KRY16892.1"/>
    </source>
</evidence>
<comment type="caution">
    <text evidence="1">The sequence shown here is derived from an EMBL/GenBank/DDBJ whole genome shotgun (WGS) entry which is preliminary data.</text>
</comment>